<keyword evidence="10" id="KW-0443">Lipid metabolism</keyword>
<evidence type="ECO:0000256" key="19">
    <source>
        <dbReference type="SAM" id="Phobius"/>
    </source>
</evidence>
<dbReference type="RefSeq" id="XP_017887545.1">
    <property type="nucleotide sequence ID" value="XM_018032056.2"/>
</dbReference>
<evidence type="ECO:0000313" key="21">
    <source>
        <dbReference type="RefSeq" id="XP_017887545.1"/>
    </source>
</evidence>
<dbReference type="GO" id="GO:0071617">
    <property type="term" value="F:lysophospholipid acyltransferase activity"/>
    <property type="evidence" value="ECO:0007669"/>
    <property type="project" value="TreeGrafter"/>
</dbReference>
<feature type="transmembrane region" description="Helical" evidence="19">
    <location>
        <begin position="214"/>
        <end position="234"/>
    </location>
</feature>
<evidence type="ECO:0000256" key="7">
    <source>
        <dbReference type="ARBA" id="ARBA00022692"/>
    </source>
</evidence>
<keyword evidence="14 21" id="KW-0012">Acyltransferase</keyword>
<feature type="transmembrane region" description="Helical" evidence="19">
    <location>
        <begin position="50"/>
        <end position="70"/>
    </location>
</feature>
<feature type="transmembrane region" description="Helical" evidence="19">
    <location>
        <begin position="90"/>
        <end position="108"/>
    </location>
</feature>
<keyword evidence="13" id="KW-1208">Phospholipid metabolism</keyword>
<comment type="pathway">
    <text evidence="3">Lipid metabolism; phospholipid metabolism.</text>
</comment>
<keyword evidence="7 19" id="KW-0812">Transmembrane</keyword>
<dbReference type="GeneID" id="108629407"/>
<keyword evidence="12" id="KW-0594">Phospholipid biosynthesis</keyword>
<feature type="transmembrane region" description="Helical" evidence="19">
    <location>
        <begin position="442"/>
        <end position="461"/>
    </location>
</feature>
<evidence type="ECO:0000256" key="10">
    <source>
        <dbReference type="ARBA" id="ARBA00023098"/>
    </source>
</evidence>
<keyword evidence="6" id="KW-0808">Transferase</keyword>
<evidence type="ECO:0000256" key="4">
    <source>
        <dbReference type="ARBA" id="ARBA00010323"/>
    </source>
</evidence>
<comment type="similarity">
    <text evidence="4">Belongs to the membrane-bound acyltransferase family.</text>
</comment>
<keyword evidence="20" id="KW-1185">Reference proteome</keyword>
<gene>
    <name evidence="21" type="primary">LOC108629407</name>
</gene>
<feature type="transmembrane region" description="Helical" evidence="19">
    <location>
        <begin position="344"/>
        <end position="361"/>
    </location>
</feature>
<dbReference type="Pfam" id="PF03062">
    <property type="entry name" value="MBOAT"/>
    <property type="match status" value="1"/>
</dbReference>
<dbReference type="GO" id="GO:0016020">
    <property type="term" value="C:membrane"/>
    <property type="evidence" value="ECO:0007669"/>
    <property type="project" value="UniProtKB-SubCell"/>
</dbReference>
<protein>
    <recommendedName>
        <fullName evidence="18">Lysophospholipid acyltransferase 5</fullName>
        <ecNumber evidence="16">2.3.1.23</ecNumber>
        <ecNumber evidence="17">2.3.1.n6</ecNumber>
    </recommendedName>
</protein>
<dbReference type="AlphaFoldDB" id="A0AAJ7J8P1"/>
<dbReference type="PANTHER" id="PTHR13906:SF14">
    <property type="entry name" value="LYSOPHOSPHOLIPID ACYLTRANSFERASE 5"/>
    <property type="match status" value="1"/>
</dbReference>
<dbReference type="GO" id="GO:0047184">
    <property type="term" value="F:1-acylglycerophosphocholine O-acyltransferase activity"/>
    <property type="evidence" value="ECO:0007669"/>
    <property type="project" value="UniProtKB-EC"/>
</dbReference>
<evidence type="ECO:0000256" key="16">
    <source>
        <dbReference type="ARBA" id="ARBA00026120"/>
    </source>
</evidence>
<reference evidence="21" key="1">
    <citation type="submission" date="2025-08" db="UniProtKB">
        <authorList>
            <consortium name="RefSeq"/>
        </authorList>
    </citation>
    <scope>IDENTIFICATION</scope>
    <source>
        <tissue evidence="21">Whole body</tissue>
    </source>
</reference>
<proteinExistence type="inferred from homology"/>
<keyword evidence="11 19" id="KW-0472">Membrane</keyword>
<evidence type="ECO:0000256" key="18">
    <source>
        <dbReference type="ARBA" id="ARBA00039721"/>
    </source>
</evidence>
<evidence type="ECO:0000256" key="6">
    <source>
        <dbReference type="ARBA" id="ARBA00022679"/>
    </source>
</evidence>
<dbReference type="CTD" id="10763"/>
<dbReference type="Proteomes" id="UP000694925">
    <property type="component" value="Unplaced"/>
</dbReference>
<dbReference type="EC" id="2.3.1.23" evidence="16"/>
<feature type="transmembrane region" description="Helical" evidence="19">
    <location>
        <begin position="18"/>
        <end position="38"/>
    </location>
</feature>
<evidence type="ECO:0000256" key="11">
    <source>
        <dbReference type="ARBA" id="ARBA00023136"/>
    </source>
</evidence>
<evidence type="ECO:0000256" key="12">
    <source>
        <dbReference type="ARBA" id="ARBA00023209"/>
    </source>
</evidence>
<dbReference type="GO" id="GO:0006656">
    <property type="term" value="P:phosphatidylcholine biosynthetic process"/>
    <property type="evidence" value="ECO:0007669"/>
    <property type="project" value="TreeGrafter"/>
</dbReference>
<evidence type="ECO:0000256" key="9">
    <source>
        <dbReference type="ARBA" id="ARBA00022989"/>
    </source>
</evidence>
<evidence type="ECO:0000256" key="17">
    <source>
        <dbReference type="ARBA" id="ARBA00038923"/>
    </source>
</evidence>
<keyword evidence="8" id="KW-0256">Endoplasmic reticulum</keyword>
<evidence type="ECO:0000256" key="13">
    <source>
        <dbReference type="ARBA" id="ARBA00023264"/>
    </source>
</evidence>
<sequence>MSGGILSSLSHSLNMSEAAIRLTFSILLGVPIALLHRLTLYGKCPKCQHIFFMTCGFLICTWNYGFQTIHSVTTIYVTYLILKRFGGTKLSVFLTFVFTMGYLLYGYYETSTQSYDIKWTMPQCVLTLRLIGLAYSLMDGQTPGEKLSVPQKKVALKEKPTFYEIAAYTYFPGAFLVGPQFSMKRYLDYVHGRDITHVRDSSSDGKYLIKFRDCFLYGIFRIFIGFVYIVLYIIGTNYVPHDCLLSDDYRQYNFFIRLFLIGVWGHFHLYKYVCIWLLAEGVCTMFGLTFNGEEKSGKPTWNGCENVRLLQFETGITFNDYVMSFNINTNTWCAEYIYKRLKFMGSKVYSQFFTLLFLSIWHGFHSGYYMCFFLEFIIIYAEKDLTEILEKQEKIKRLIERRLELRILTWIFMKVFSLIFMGYALVGFMFLSYSRYHKVYSAVYYCGHIIFMSYPIVAILLKKFFFLNSQAKID</sequence>
<dbReference type="InterPro" id="IPR004299">
    <property type="entry name" value="MBOAT_fam"/>
</dbReference>
<dbReference type="PANTHER" id="PTHR13906">
    <property type="entry name" value="PORCUPINE"/>
    <property type="match status" value="1"/>
</dbReference>
<name>A0AAJ7J8P1_9HYME</name>
<evidence type="ECO:0000256" key="2">
    <source>
        <dbReference type="ARBA" id="ARBA00004240"/>
    </source>
</evidence>
<feature type="transmembrane region" description="Helical" evidence="19">
    <location>
        <begin position="407"/>
        <end position="430"/>
    </location>
</feature>
<evidence type="ECO:0000313" key="20">
    <source>
        <dbReference type="Proteomes" id="UP000694925"/>
    </source>
</evidence>
<evidence type="ECO:0000256" key="3">
    <source>
        <dbReference type="ARBA" id="ARBA00005074"/>
    </source>
</evidence>
<keyword evidence="9 19" id="KW-1133">Transmembrane helix</keyword>
<dbReference type="KEGG" id="ccal:108629407"/>
<evidence type="ECO:0000256" key="1">
    <source>
        <dbReference type="ARBA" id="ARBA00004141"/>
    </source>
</evidence>
<accession>A0AAJ7J8P1</accession>
<comment type="subcellular location">
    <subcellularLocation>
        <location evidence="2">Endoplasmic reticulum</location>
    </subcellularLocation>
    <subcellularLocation>
        <location evidence="1">Membrane</location>
        <topology evidence="1">Multi-pass membrane protein</topology>
    </subcellularLocation>
</comment>
<organism evidence="20 21">
    <name type="scientific">Ceratina calcarata</name>
    <dbReference type="NCBI Taxonomy" id="156304"/>
    <lineage>
        <taxon>Eukaryota</taxon>
        <taxon>Metazoa</taxon>
        <taxon>Ecdysozoa</taxon>
        <taxon>Arthropoda</taxon>
        <taxon>Hexapoda</taxon>
        <taxon>Insecta</taxon>
        <taxon>Pterygota</taxon>
        <taxon>Neoptera</taxon>
        <taxon>Endopterygota</taxon>
        <taxon>Hymenoptera</taxon>
        <taxon>Apocrita</taxon>
        <taxon>Aculeata</taxon>
        <taxon>Apoidea</taxon>
        <taxon>Anthophila</taxon>
        <taxon>Apidae</taxon>
        <taxon>Ceratina</taxon>
        <taxon>Zadontomerus</taxon>
    </lineage>
</organism>
<evidence type="ECO:0000256" key="15">
    <source>
        <dbReference type="ARBA" id="ARBA00025707"/>
    </source>
</evidence>
<dbReference type="GO" id="GO:0005783">
    <property type="term" value="C:endoplasmic reticulum"/>
    <property type="evidence" value="ECO:0007669"/>
    <property type="project" value="UniProtKB-SubCell"/>
</dbReference>
<keyword evidence="5" id="KW-0444">Lipid biosynthesis</keyword>
<dbReference type="GO" id="GO:0030258">
    <property type="term" value="P:lipid modification"/>
    <property type="evidence" value="ECO:0007669"/>
    <property type="project" value="TreeGrafter"/>
</dbReference>
<comment type="pathway">
    <text evidence="15">Phospholipid metabolism.</text>
</comment>
<evidence type="ECO:0000256" key="5">
    <source>
        <dbReference type="ARBA" id="ARBA00022516"/>
    </source>
</evidence>
<feature type="transmembrane region" description="Helical" evidence="19">
    <location>
        <begin position="254"/>
        <end position="279"/>
    </location>
</feature>
<evidence type="ECO:0000256" key="14">
    <source>
        <dbReference type="ARBA" id="ARBA00023315"/>
    </source>
</evidence>
<evidence type="ECO:0000256" key="8">
    <source>
        <dbReference type="ARBA" id="ARBA00022824"/>
    </source>
</evidence>
<dbReference type="EC" id="2.3.1.n6" evidence="17"/>
<dbReference type="InterPro" id="IPR049941">
    <property type="entry name" value="LPLAT_7/PORCN-like"/>
</dbReference>